<feature type="compositionally biased region" description="Polar residues" evidence="9">
    <location>
        <begin position="1"/>
        <end position="14"/>
    </location>
</feature>
<dbReference type="NCBIfam" id="TIGR03824">
    <property type="entry name" value="FlgM_jcvi"/>
    <property type="match status" value="1"/>
</dbReference>
<keyword evidence="11" id="KW-0282">Flagellum</keyword>
<dbReference type="EMBL" id="JAPIVE010000001">
    <property type="protein sequence ID" value="MCX2523098.1"/>
    <property type="molecule type" value="Genomic_DNA"/>
</dbReference>
<evidence type="ECO:0000256" key="4">
    <source>
        <dbReference type="ARBA" id="ARBA00022795"/>
    </source>
</evidence>
<evidence type="ECO:0000256" key="2">
    <source>
        <dbReference type="ARBA" id="ARBA00017823"/>
    </source>
</evidence>
<dbReference type="InterPro" id="IPR035890">
    <property type="entry name" value="Anti-sigma-28_factor_FlgM_sf"/>
</dbReference>
<evidence type="ECO:0000256" key="5">
    <source>
        <dbReference type="ARBA" id="ARBA00023015"/>
    </source>
</evidence>
<keyword evidence="5" id="KW-0805">Transcription regulation</keyword>
<dbReference type="AlphaFoldDB" id="A0AA41ZFS6"/>
<feature type="compositionally biased region" description="Polar residues" evidence="9">
    <location>
        <begin position="27"/>
        <end position="50"/>
    </location>
</feature>
<dbReference type="InterPro" id="IPR007412">
    <property type="entry name" value="FlgM"/>
</dbReference>
<evidence type="ECO:0000256" key="6">
    <source>
        <dbReference type="ARBA" id="ARBA00023163"/>
    </source>
</evidence>
<dbReference type="Pfam" id="PF04316">
    <property type="entry name" value="FlgM"/>
    <property type="match status" value="1"/>
</dbReference>
<evidence type="ECO:0000259" key="10">
    <source>
        <dbReference type="Pfam" id="PF04316"/>
    </source>
</evidence>
<evidence type="ECO:0000313" key="11">
    <source>
        <dbReference type="EMBL" id="MCX2523098.1"/>
    </source>
</evidence>
<sequence>MKINSNVVPASIPSTEARGVAKKESEQTQAVSQPASARFTPSNAADTSQDINTARVDEIKQAIREGRFEVDAGKIADGLIASAQELVSEK</sequence>
<keyword evidence="11" id="KW-0969">Cilium</keyword>
<keyword evidence="12" id="KW-1185">Reference proteome</keyword>
<keyword evidence="4" id="KW-1005">Bacterial flagellum biogenesis</keyword>
<comment type="similarity">
    <text evidence="1">Belongs to the FlgM family.</text>
</comment>
<evidence type="ECO:0000313" key="12">
    <source>
        <dbReference type="Proteomes" id="UP001165678"/>
    </source>
</evidence>
<evidence type="ECO:0000256" key="8">
    <source>
        <dbReference type="ARBA" id="ARBA00030117"/>
    </source>
</evidence>
<dbReference type="RefSeq" id="WP_250936438.1">
    <property type="nucleotide sequence ID" value="NZ_JAMLJK010000001.1"/>
</dbReference>
<evidence type="ECO:0000256" key="1">
    <source>
        <dbReference type="ARBA" id="ARBA00005322"/>
    </source>
</evidence>
<keyword evidence="6" id="KW-0804">Transcription</keyword>
<organism evidence="11 12">
    <name type="scientific">Larsenimonas rhizosphaerae</name>
    <dbReference type="NCBI Taxonomy" id="2944682"/>
    <lineage>
        <taxon>Bacteria</taxon>
        <taxon>Pseudomonadati</taxon>
        <taxon>Pseudomonadota</taxon>
        <taxon>Gammaproteobacteria</taxon>
        <taxon>Oceanospirillales</taxon>
        <taxon>Halomonadaceae</taxon>
        <taxon>Larsenimonas</taxon>
    </lineage>
</organism>
<accession>A0AA41ZFS6</accession>
<proteinExistence type="inferred from homology"/>
<feature type="region of interest" description="Disordered" evidence="9">
    <location>
        <begin position="1"/>
        <end position="50"/>
    </location>
</feature>
<comment type="function">
    <text evidence="7">Responsible for the coupling of flagellin expression to flagellar assembly by preventing expression of the flagellin genes when a component of the middle class of proteins is defective. It negatively regulates flagellar genes by inhibiting the activity of FliA by directly binding to FliA.</text>
</comment>
<evidence type="ECO:0000256" key="7">
    <source>
        <dbReference type="ARBA" id="ARBA00024739"/>
    </source>
</evidence>
<keyword evidence="3" id="KW-0678">Repressor</keyword>
<gene>
    <name evidence="11" type="primary">flgM</name>
    <name evidence="11" type="ORF">OQ287_02485</name>
</gene>
<feature type="domain" description="Anti-sigma-28 factor FlgM C-terminal" evidence="10">
    <location>
        <begin position="43"/>
        <end position="80"/>
    </location>
</feature>
<protein>
    <recommendedName>
        <fullName evidence="2">Negative regulator of flagellin synthesis</fullName>
    </recommendedName>
    <alternativeName>
        <fullName evidence="8">Anti-sigma-28 factor</fullName>
    </alternativeName>
</protein>
<evidence type="ECO:0000256" key="9">
    <source>
        <dbReference type="SAM" id="MobiDB-lite"/>
    </source>
</evidence>
<name>A0AA41ZFS6_9GAMM</name>
<evidence type="ECO:0000256" key="3">
    <source>
        <dbReference type="ARBA" id="ARBA00022491"/>
    </source>
</evidence>
<dbReference type="GO" id="GO:0044781">
    <property type="term" value="P:bacterial-type flagellum organization"/>
    <property type="evidence" value="ECO:0007669"/>
    <property type="project" value="UniProtKB-KW"/>
</dbReference>
<dbReference type="GO" id="GO:0045892">
    <property type="term" value="P:negative regulation of DNA-templated transcription"/>
    <property type="evidence" value="ECO:0007669"/>
    <property type="project" value="InterPro"/>
</dbReference>
<dbReference type="Proteomes" id="UP001165678">
    <property type="component" value="Unassembled WGS sequence"/>
</dbReference>
<dbReference type="SUPFAM" id="SSF101498">
    <property type="entry name" value="Anti-sigma factor FlgM"/>
    <property type="match status" value="1"/>
</dbReference>
<keyword evidence="11" id="KW-0966">Cell projection</keyword>
<dbReference type="InterPro" id="IPR031316">
    <property type="entry name" value="FlgM_C"/>
</dbReference>
<comment type="caution">
    <text evidence="11">The sequence shown here is derived from an EMBL/GenBank/DDBJ whole genome shotgun (WGS) entry which is preliminary data.</text>
</comment>
<reference evidence="11" key="1">
    <citation type="submission" date="2022-11" db="EMBL/GenBank/DDBJ databases">
        <title>Larsenimonas rhizosphaerae sp. nov., isolated from a tidal mudflat.</title>
        <authorList>
            <person name="Lee S.D."/>
            <person name="Kim I.S."/>
        </authorList>
    </citation>
    <scope>NUCLEOTIDE SEQUENCE</scope>
    <source>
        <strain evidence="11">GH2-1</strain>
    </source>
</reference>